<evidence type="ECO:0000256" key="2">
    <source>
        <dbReference type="ARBA" id="ARBA00022898"/>
    </source>
</evidence>
<proteinExistence type="predicted"/>
<dbReference type="GO" id="GO:0009089">
    <property type="term" value="P:lysine biosynthetic process via diaminopimelate"/>
    <property type="evidence" value="ECO:0007669"/>
    <property type="project" value="TreeGrafter"/>
</dbReference>
<dbReference type="InterPro" id="IPR009006">
    <property type="entry name" value="Ala_racemase/Decarboxylase_C"/>
</dbReference>
<organism evidence="5 6">
    <name type="scientific">Candidatus Doudnabacteria bacterium RIFCSPLOWO2_02_FULL_48_13</name>
    <dbReference type="NCBI Taxonomy" id="1817845"/>
    <lineage>
        <taxon>Bacteria</taxon>
        <taxon>Candidatus Doudnaibacteriota</taxon>
    </lineage>
</organism>
<evidence type="ECO:0000256" key="3">
    <source>
        <dbReference type="PIRSR" id="PIRSR600183-50"/>
    </source>
</evidence>
<comment type="caution">
    <text evidence="5">The sequence shown here is derived from an EMBL/GenBank/DDBJ whole genome shotgun (WGS) entry which is preliminary data.</text>
</comment>
<dbReference type="SUPFAM" id="SSF51419">
    <property type="entry name" value="PLP-binding barrel"/>
    <property type="match status" value="1"/>
</dbReference>
<protein>
    <recommendedName>
        <fullName evidence="4">Orn/DAP/Arg decarboxylase 2 N-terminal domain-containing protein</fullName>
    </recommendedName>
</protein>
<evidence type="ECO:0000313" key="5">
    <source>
        <dbReference type="EMBL" id="OGE99948.1"/>
    </source>
</evidence>
<gene>
    <name evidence="5" type="ORF">A3J05_04970</name>
</gene>
<feature type="active site" description="Proton donor" evidence="3">
    <location>
        <position position="388"/>
    </location>
</feature>
<name>A0A1F5QCS3_9BACT</name>
<dbReference type="PRINTS" id="PR01179">
    <property type="entry name" value="ODADCRBXLASE"/>
</dbReference>
<dbReference type="InterPro" id="IPR000183">
    <property type="entry name" value="Orn/DAP/Arg_de-COase"/>
</dbReference>
<dbReference type="GO" id="GO:0008836">
    <property type="term" value="F:diaminopimelate decarboxylase activity"/>
    <property type="evidence" value="ECO:0007669"/>
    <property type="project" value="TreeGrafter"/>
</dbReference>
<dbReference type="InterPro" id="IPR029066">
    <property type="entry name" value="PLP-binding_barrel"/>
</dbReference>
<feature type="domain" description="Orn/DAP/Arg decarboxylase 2 N-terminal" evidence="4">
    <location>
        <begin position="63"/>
        <end position="247"/>
    </location>
</feature>
<feature type="modified residue" description="N6-(pyridoxal phosphate)lysine" evidence="3">
    <location>
        <position position="77"/>
    </location>
</feature>
<dbReference type="SUPFAM" id="SSF50621">
    <property type="entry name" value="Alanine racemase C-terminal domain-like"/>
    <property type="match status" value="1"/>
</dbReference>
<dbReference type="Proteomes" id="UP000177235">
    <property type="component" value="Unassembled WGS sequence"/>
</dbReference>
<evidence type="ECO:0000313" key="6">
    <source>
        <dbReference type="Proteomes" id="UP000177235"/>
    </source>
</evidence>
<dbReference type="PANTHER" id="PTHR43727:SF2">
    <property type="entry name" value="GROUP IV DECARBOXYLASE"/>
    <property type="match status" value="1"/>
</dbReference>
<accession>A0A1F5QCS3</accession>
<dbReference type="AlphaFoldDB" id="A0A1F5QCS3"/>
<dbReference type="InterPro" id="IPR022644">
    <property type="entry name" value="De-COase2_N"/>
</dbReference>
<dbReference type="Pfam" id="PF02784">
    <property type="entry name" value="Orn_Arg_deC_N"/>
    <property type="match status" value="1"/>
</dbReference>
<evidence type="ECO:0000259" key="4">
    <source>
        <dbReference type="Pfam" id="PF02784"/>
    </source>
</evidence>
<dbReference type="PANTHER" id="PTHR43727">
    <property type="entry name" value="DIAMINOPIMELATE DECARBOXYLASE"/>
    <property type="match status" value="1"/>
</dbReference>
<dbReference type="Gene3D" id="2.40.37.10">
    <property type="entry name" value="Lyase, Ornithine Decarboxylase, Chain A, domain 1"/>
    <property type="match status" value="1"/>
</dbReference>
<reference evidence="5 6" key="1">
    <citation type="journal article" date="2016" name="Nat. Commun.">
        <title>Thousands of microbial genomes shed light on interconnected biogeochemical processes in an aquifer system.</title>
        <authorList>
            <person name="Anantharaman K."/>
            <person name="Brown C.T."/>
            <person name="Hug L.A."/>
            <person name="Sharon I."/>
            <person name="Castelle C.J."/>
            <person name="Probst A.J."/>
            <person name="Thomas B.C."/>
            <person name="Singh A."/>
            <person name="Wilkins M.J."/>
            <person name="Karaoz U."/>
            <person name="Brodie E.L."/>
            <person name="Williams K.H."/>
            <person name="Hubbard S.S."/>
            <person name="Banfield J.F."/>
        </authorList>
    </citation>
    <scope>NUCLEOTIDE SEQUENCE [LARGE SCALE GENOMIC DNA]</scope>
</reference>
<dbReference type="EMBL" id="MFFF01000006">
    <property type="protein sequence ID" value="OGE99948.1"/>
    <property type="molecule type" value="Genomic_DNA"/>
</dbReference>
<evidence type="ECO:0000256" key="1">
    <source>
        <dbReference type="ARBA" id="ARBA00001933"/>
    </source>
</evidence>
<sequence>MDLITQFLKSKQHHETGSLRHVADSVWRKKSKILAIAKKNETPFYLIDDAELNKSIGEFESGFRKPLRQSRFFYAIKTNYHPHILRTAVKRGWGLDASSGRELDLALQAGARQILFTGPGKTDKELALAQKHAGRVILNIDNFSELARVGKLLRGKTTKLRAGVRFFSKLHETWSKFGIPLKDLGRFWHQAGKIRNLELSGVQFHSSLNRFPGRNAKIIAELGGYLKSKFPKTFLEEIKFIDIGGGYYPDNIEGYYPWSASYPWTLSPGHFQKLSASALGKPVTFKQRYYITRAASPEAFAKEIASAIRENLQPLVNAEIFLEPGRIIATRAMHLVLKVVDVKDGLAVTDGGINMTGWEFGQNFYLPIVNISNFARQEINFPLYGSLCTPRDFWGYYIYAKKITSGDVIVIPNQGAYRFTLAQEFIKPIPPAYLLK</sequence>
<comment type="cofactor">
    <cofactor evidence="1 3">
        <name>pyridoxal 5'-phosphate</name>
        <dbReference type="ChEBI" id="CHEBI:597326"/>
    </cofactor>
</comment>
<keyword evidence="2 3" id="KW-0663">Pyridoxal phosphate</keyword>
<dbReference type="Gene3D" id="3.20.20.10">
    <property type="entry name" value="Alanine racemase"/>
    <property type="match status" value="1"/>
</dbReference>